<protein>
    <submittedName>
        <fullName evidence="1">Uncharacterized protein</fullName>
    </submittedName>
</protein>
<dbReference type="EMBL" id="CP000511">
    <property type="protein sequence ID" value="ABM12285.1"/>
    <property type="molecule type" value="Genomic_DNA"/>
</dbReference>
<dbReference type="RefSeq" id="WP_011778711.1">
    <property type="nucleotide sequence ID" value="NC_008726.1"/>
</dbReference>
<dbReference type="Proteomes" id="UP000009159">
    <property type="component" value="Chromosome"/>
</dbReference>
<proteinExistence type="predicted"/>
<name>A1T535_MYCVP</name>
<evidence type="ECO:0000313" key="2">
    <source>
        <dbReference type="Proteomes" id="UP000009159"/>
    </source>
</evidence>
<dbReference type="AlphaFoldDB" id="A1T535"/>
<dbReference type="KEGG" id="mva:Mvan_1452"/>
<keyword evidence="2" id="KW-1185">Reference proteome</keyword>
<gene>
    <name evidence="1" type="ordered locus">Mvan_1452</name>
</gene>
<accession>A1T535</accession>
<dbReference type="HOGENOM" id="CLU_2356772_0_0_11"/>
<sequence>MSETHTPPFHWIEDQARAWRLVAAIREHDGVMFDAVVDEARAAGYPAMDKLLAALARNLVVRLRMSIGMDALDELIDAELRACDTETRRQGDGDES</sequence>
<organism evidence="1 2">
    <name type="scientific">Mycolicibacterium vanbaalenii (strain DSM 7251 / JCM 13017 / BCRC 16820 / KCTC 9966 / NRRL B-24157 / PYR-1)</name>
    <name type="common">Mycobacterium vanbaalenii</name>
    <dbReference type="NCBI Taxonomy" id="350058"/>
    <lineage>
        <taxon>Bacteria</taxon>
        <taxon>Bacillati</taxon>
        <taxon>Actinomycetota</taxon>
        <taxon>Actinomycetes</taxon>
        <taxon>Mycobacteriales</taxon>
        <taxon>Mycobacteriaceae</taxon>
        <taxon>Mycolicibacterium</taxon>
    </lineage>
</organism>
<reference evidence="1" key="1">
    <citation type="submission" date="2006-12" db="EMBL/GenBank/DDBJ databases">
        <title>Complete sequence of Mycobacterium vanbaalenii PYR-1.</title>
        <authorList>
            <consortium name="US DOE Joint Genome Institute"/>
            <person name="Copeland A."/>
            <person name="Lucas S."/>
            <person name="Lapidus A."/>
            <person name="Barry K."/>
            <person name="Detter J.C."/>
            <person name="Glavina del Rio T."/>
            <person name="Hammon N."/>
            <person name="Israni S."/>
            <person name="Dalin E."/>
            <person name="Tice H."/>
            <person name="Pitluck S."/>
            <person name="Singan V."/>
            <person name="Schmutz J."/>
            <person name="Larimer F."/>
            <person name="Land M."/>
            <person name="Hauser L."/>
            <person name="Kyrpides N."/>
            <person name="Anderson I.J."/>
            <person name="Miller C."/>
            <person name="Richardson P."/>
        </authorList>
    </citation>
    <scope>NUCLEOTIDE SEQUENCE [LARGE SCALE GENOMIC DNA]</scope>
    <source>
        <strain evidence="1">PYR-1</strain>
    </source>
</reference>
<evidence type="ECO:0000313" key="1">
    <source>
        <dbReference type="EMBL" id="ABM12285.1"/>
    </source>
</evidence>
<dbReference type="STRING" id="350058.Mvan_1452"/>